<feature type="domain" description="C2H2-type" evidence="3">
    <location>
        <begin position="263"/>
        <end position="291"/>
    </location>
</feature>
<dbReference type="OrthoDB" id="4845755at2759"/>
<dbReference type="InterPro" id="IPR013087">
    <property type="entry name" value="Znf_C2H2_type"/>
</dbReference>
<accession>A0A0K2TF39</accession>
<feature type="region of interest" description="Disordered" evidence="2">
    <location>
        <begin position="166"/>
        <end position="225"/>
    </location>
</feature>
<evidence type="ECO:0000259" key="3">
    <source>
        <dbReference type="PROSITE" id="PS50157"/>
    </source>
</evidence>
<keyword evidence="1" id="KW-0863">Zinc-finger</keyword>
<dbReference type="GO" id="GO:0008270">
    <property type="term" value="F:zinc ion binding"/>
    <property type="evidence" value="ECO:0007669"/>
    <property type="project" value="UniProtKB-KW"/>
</dbReference>
<evidence type="ECO:0000256" key="2">
    <source>
        <dbReference type="SAM" id="MobiDB-lite"/>
    </source>
</evidence>
<sequence length="315" mass="35035">MATSSSNLHPEDSESGNSASGIHYSLKIMEEPVRNFEFQTGIDLASIVNSEIFDKVPPPMNSSGGLIRRPPSPSPKVRAPKRSSAFVTFQRRSLPPSYLQEALNSLFQKSSADYNSYISSKKKVLRPQKYPQHDLPISFLNKRLISRLPLNLYEKFRHKSHVRMSSINESSSGQTESTSSSFSSFSSSSLTSISPTETEGTEVDVEAVDRSGSSNDEEKEYSSNVSENLQIVKKNKWSTPPCKGLAAANTELDQFYNESKCKYDCAFCKSIFKYKGTLKRHLLVKHTSGDGVIDFSKGGKSKTIVKPPLSRRQLI</sequence>
<dbReference type="PROSITE" id="PS50157">
    <property type="entry name" value="ZINC_FINGER_C2H2_2"/>
    <property type="match status" value="1"/>
</dbReference>
<reference evidence="4" key="1">
    <citation type="submission" date="2014-05" db="EMBL/GenBank/DDBJ databases">
        <authorList>
            <person name="Chronopoulou M."/>
        </authorList>
    </citation>
    <scope>NUCLEOTIDE SEQUENCE</scope>
    <source>
        <tissue evidence="4">Whole organism</tissue>
    </source>
</reference>
<organism evidence="4">
    <name type="scientific">Lepeophtheirus salmonis</name>
    <name type="common">Salmon louse</name>
    <name type="synonym">Caligus salmonis</name>
    <dbReference type="NCBI Taxonomy" id="72036"/>
    <lineage>
        <taxon>Eukaryota</taxon>
        <taxon>Metazoa</taxon>
        <taxon>Ecdysozoa</taxon>
        <taxon>Arthropoda</taxon>
        <taxon>Crustacea</taxon>
        <taxon>Multicrustacea</taxon>
        <taxon>Hexanauplia</taxon>
        <taxon>Copepoda</taxon>
        <taxon>Siphonostomatoida</taxon>
        <taxon>Caligidae</taxon>
        <taxon>Lepeophtheirus</taxon>
    </lineage>
</organism>
<name>A0A0K2TF39_LEPSM</name>
<protein>
    <recommendedName>
        <fullName evidence="3">C2H2-type domain-containing protein</fullName>
    </recommendedName>
</protein>
<dbReference type="AlphaFoldDB" id="A0A0K2TF39"/>
<feature type="region of interest" description="Disordered" evidence="2">
    <location>
        <begin position="61"/>
        <end position="82"/>
    </location>
</feature>
<evidence type="ECO:0000256" key="1">
    <source>
        <dbReference type="PROSITE-ProRule" id="PRU00042"/>
    </source>
</evidence>
<feature type="compositionally biased region" description="Low complexity" evidence="2">
    <location>
        <begin position="169"/>
        <end position="198"/>
    </location>
</feature>
<proteinExistence type="predicted"/>
<keyword evidence="1" id="KW-0479">Metal-binding</keyword>
<dbReference type="PROSITE" id="PS00028">
    <property type="entry name" value="ZINC_FINGER_C2H2_1"/>
    <property type="match status" value="1"/>
</dbReference>
<dbReference type="EMBL" id="HACA01007282">
    <property type="protein sequence ID" value="CDW24643.1"/>
    <property type="molecule type" value="Transcribed_RNA"/>
</dbReference>
<evidence type="ECO:0000313" key="4">
    <source>
        <dbReference type="EMBL" id="CDW24643.1"/>
    </source>
</evidence>
<keyword evidence="1" id="KW-0862">Zinc</keyword>